<comment type="caution">
    <text evidence="1">The sequence shown here is derived from an EMBL/GenBank/DDBJ whole genome shotgun (WGS) entry which is preliminary data.</text>
</comment>
<gene>
    <name evidence="1" type="ORF">A2627_04780</name>
</gene>
<dbReference type="Proteomes" id="UP000178851">
    <property type="component" value="Unassembled WGS sequence"/>
</dbReference>
<evidence type="ECO:0008006" key="3">
    <source>
        <dbReference type="Google" id="ProtNLM"/>
    </source>
</evidence>
<protein>
    <recommendedName>
        <fullName evidence="3">Ribbon-helix-helix protein CopG domain-containing protein</fullName>
    </recommendedName>
</protein>
<accession>A0A1F7YC32</accession>
<proteinExistence type="predicted"/>
<evidence type="ECO:0000313" key="1">
    <source>
        <dbReference type="EMBL" id="OGM24178.1"/>
    </source>
</evidence>
<evidence type="ECO:0000313" key="2">
    <source>
        <dbReference type="Proteomes" id="UP000178851"/>
    </source>
</evidence>
<dbReference type="AlphaFoldDB" id="A0A1F7YC32"/>
<name>A0A1F7YC32_9BACT</name>
<reference evidence="1 2" key="1">
    <citation type="journal article" date="2016" name="Nat. Commun.">
        <title>Thousands of microbial genomes shed light on interconnected biogeochemical processes in an aquifer system.</title>
        <authorList>
            <person name="Anantharaman K."/>
            <person name="Brown C.T."/>
            <person name="Hug L.A."/>
            <person name="Sharon I."/>
            <person name="Castelle C.J."/>
            <person name="Probst A.J."/>
            <person name="Thomas B.C."/>
            <person name="Singh A."/>
            <person name="Wilkins M.J."/>
            <person name="Karaoz U."/>
            <person name="Brodie E.L."/>
            <person name="Williams K.H."/>
            <person name="Hubbard S.S."/>
            <person name="Banfield J.F."/>
        </authorList>
    </citation>
    <scope>NUCLEOTIDE SEQUENCE [LARGE SCALE GENOMIC DNA]</scope>
</reference>
<organism evidence="1 2">
    <name type="scientific">Candidatus Woesebacteria bacterium RIFCSPHIGHO2_01_FULL_39_28</name>
    <dbReference type="NCBI Taxonomy" id="1802496"/>
    <lineage>
        <taxon>Bacteria</taxon>
        <taxon>Candidatus Woeseibacteriota</taxon>
    </lineage>
</organism>
<dbReference type="EMBL" id="MGGI01000033">
    <property type="protein sequence ID" value="OGM24178.1"/>
    <property type="molecule type" value="Genomic_DNA"/>
</dbReference>
<sequence>MQLVATNVRFPKDEYFELKKLALVEDRSIASLIREATRHYKEQKLASKETQRNLFRLITNSAVKIDIPVTKLISSGRKFE</sequence>